<dbReference type="EMBL" id="VLLL01000006">
    <property type="protein sequence ID" value="TWJ12916.1"/>
    <property type="molecule type" value="Genomic_DNA"/>
</dbReference>
<evidence type="ECO:0000256" key="1">
    <source>
        <dbReference type="SAM" id="Phobius"/>
    </source>
</evidence>
<keyword evidence="1" id="KW-0812">Transmembrane</keyword>
<keyword evidence="1" id="KW-0472">Membrane</keyword>
<feature type="transmembrane region" description="Helical" evidence="1">
    <location>
        <begin position="39"/>
        <end position="58"/>
    </location>
</feature>
<organism evidence="2 3">
    <name type="scientific">Stackebrandtia albiflava</name>
    <dbReference type="NCBI Taxonomy" id="406432"/>
    <lineage>
        <taxon>Bacteria</taxon>
        <taxon>Bacillati</taxon>
        <taxon>Actinomycetota</taxon>
        <taxon>Actinomycetes</taxon>
        <taxon>Glycomycetales</taxon>
        <taxon>Glycomycetaceae</taxon>
        <taxon>Stackebrandtia</taxon>
    </lineage>
</organism>
<dbReference type="OrthoDB" id="5119624at2"/>
<proteinExistence type="predicted"/>
<evidence type="ECO:0000313" key="2">
    <source>
        <dbReference type="EMBL" id="TWJ12916.1"/>
    </source>
</evidence>
<feature type="transmembrane region" description="Helical" evidence="1">
    <location>
        <begin position="114"/>
        <end position="136"/>
    </location>
</feature>
<feature type="transmembrane region" description="Helical" evidence="1">
    <location>
        <begin position="12"/>
        <end position="33"/>
    </location>
</feature>
<keyword evidence="1" id="KW-1133">Transmembrane helix</keyword>
<dbReference type="AlphaFoldDB" id="A0A562V4V3"/>
<feature type="transmembrane region" description="Helical" evidence="1">
    <location>
        <begin position="148"/>
        <end position="170"/>
    </location>
</feature>
<name>A0A562V4V3_9ACTN</name>
<keyword evidence="3" id="KW-1185">Reference proteome</keyword>
<dbReference type="Proteomes" id="UP000321617">
    <property type="component" value="Unassembled WGS sequence"/>
</dbReference>
<gene>
    <name evidence="2" type="ORF">LX16_3683</name>
</gene>
<sequence>MSSPPGRTRHVAFTVVTVVVVGGNGLLTLLGVLTPGQALTATLAVEIPLVLLTVALTWRAVLRLRRETGSTWRRALGAHAATDPFLHAARSEFRLFRSLWLWIRGRRDGVSASVAGFDYAGGTMVIPVAFIAVSLLEAVVVHLLVPWQWLRVVLLVLTVYGVVFLLGLLASRSVHPHLVSETRLTLRYGAEPVAVIPLSAIVSVSENRRYSHTYPACDDDRLYIAGADGTNLDVVLAAPCRVVLPGMGSRAKRTRTVRTVSLHVADPVRLAELLTPART</sequence>
<dbReference type="RefSeq" id="WP_147140397.1">
    <property type="nucleotide sequence ID" value="NZ_BAABIJ010000002.1"/>
</dbReference>
<comment type="caution">
    <text evidence="2">The sequence shown here is derived from an EMBL/GenBank/DDBJ whole genome shotgun (WGS) entry which is preliminary data.</text>
</comment>
<reference evidence="2 3" key="1">
    <citation type="journal article" date="2013" name="Stand. Genomic Sci.">
        <title>Genomic Encyclopedia of Type Strains, Phase I: The one thousand microbial genomes (KMG-I) project.</title>
        <authorList>
            <person name="Kyrpides N.C."/>
            <person name="Woyke T."/>
            <person name="Eisen J.A."/>
            <person name="Garrity G."/>
            <person name="Lilburn T.G."/>
            <person name="Beck B.J."/>
            <person name="Whitman W.B."/>
            <person name="Hugenholtz P."/>
            <person name="Klenk H.P."/>
        </authorList>
    </citation>
    <scope>NUCLEOTIDE SEQUENCE [LARGE SCALE GENOMIC DNA]</scope>
    <source>
        <strain evidence="2 3">DSM 45044</strain>
    </source>
</reference>
<protein>
    <submittedName>
        <fullName evidence="2">Uncharacterized protein</fullName>
    </submittedName>
</protein>
<accession>A0A562V4V3</accession>
<evidence type="ECO:0000313" key="3">
    <source>
        <dbReference type="Proteomes" id="UP000321617"/>
    </source>
</evidence>